<comment type="caution">
    <text evidence="2">The sequence shown here is derived from an EMBL/GenBank/DDBJ whole genome shotgun (WGS) entry which is preliminary data.</text>
</comment>
<reference evidence="2 3" key="1">
    <citation type="journal article" date="2019" name="Environ. Microbiol.">
        <title>Species interactions and distinct microbial communities in high Arctic permafrost affected cryosols are associated with the CH4 and CO2 gas fluxes.</title>
        <authorList>
            <person name="Altshuler I."/>
            <person name="Hamel J."/>
            <person name="Turney S."/>
            <person name="Magnuson E."/>
            <person name="Levesque R."/>
            <person name="Greer C."/>
            <person name="Whyte L.G."/>
        </authorList>
    </citation>
    <scope>NUCLEOTIDE SEQUENCE [LARGE SCALE GENOMIC DNA]</scope>
    <source>
        <strain evidence="2 3">E3</strain>
    </source>
</reference>
<accession>A0A502I039</accession>
<proteinExistence type="predicted"/>
<dbReference type="PANTHER" id="PTHR43861">
    <property type="entry name" value="TRANS-ACONITATE 2-METHYLTRANSFERASE-RELATED"/>
    <property type="match status" value="1"/>
</dbReference>
<dbReference type="Proteomes" id="UP000317933">
    <property type="component" value="Unassembled WGS sequence"/>
</dbReference>
<dbReference type="PANTHER" id="PTHR43861:SF3">
    <property type="entry name" value="PUTATIVE (AFU_ORTHOLOGUE AFUA_2G14390)-RELATED"/>
    <property type="match status" value="1"/>
</dbReference>
<dbReference type="InterPro" id="IPR029063">
    <property type="entry name" value="SAM-dependent_MTases_sf"/>
</dbReference>
<dbReference type="GO" id="GO:0008168">
    <property type="term" value="F:methyltransferase activity"/>
    <property type="evidence" value="ECO:0007669"/>
    <property type="project" value="UniProtKB-KW"/>
</dbReference>
<organism evidence="2 3">
    <name type="scientific">Pseudomonas arsenicoxydans</name>
    <dbReference type="NCBI Taxonomy" id="702115"/>
    <lineage>
        <taxon>Bacteria</taxon>
        <taxon>Pseudomonadati</taxon>
        <taxon>Pseudomonadota</taxon>
        <taxon>Gammaproteobacteria</taxon>
        <taxon>Pseudomonadales</taxon>
        <taxon>Pseudomonadaceae</taxon>
        <taxon>Pseudomonas</taxon>
    </lineage>
</organism>
<protein>
    <submittedName>
        <fullName evidence="2">Class I SAM-dependent methyltransferase</fullName>
    </submittedName>
</protein>
<name>A0A502I039_9PSED</name>
<dbReference type="SUPFAM" id="SSF53335">
    <property type="entry name" value="S-adenosyl-L-methionine-dependent methyltransferases"/>
    <property type="match status" value="1"/>
</dbReference>
<dbReference type="RefSeq" id="WP_140667258.1">
    <property type="nucleotide sequence ID" value="NZ_RCZE01000004.1"/>
</dbReference>
<dbReference type="Gene3D" id="3.40.50.150">
    <property type="entry name" value="Vaccinia Virus protein VP39"/>
    <property type="match status" value="1"/>
</dbReference>
<evidence type="ECO:0000313" key="3">
    <source>
        <dbReference type="Proteomes" id="UP000317933"/>
    </source>
</evidence>
<dbReference type="EMBL" id="RCZE01000004">
    <property type="protein sequence ID" value="TPG78818.1"/>
    <property type="molecule type" value="Genomic_DNA"/>
</dbReference>
<evidence type="ECO:0000256" key="1">
    <source>
        <dbReference type="ARBA" id="ARBA00022679"/>
    </source>
</evidence>
<keyword evidence="2" id="KW-0489">Methyltransferase</keyword>
<dbReference type="AlphaFoldDB" id="A0A502I039"/>
<dbReference type="Pfam" id="PF13489">
    <property type="entry name" value="Methyltransf_23"/>
    <property type="match status" value="1"/>
</dbReference>
<keyword evidence="1 2" id="KW-0808">Transferase</keyword>
<dbReference type="GO" id="GO:0032259">
    <property type="term" value="P:methylation"/>
    <property type="evidence" value="ECO:0007669"/>
    <property type="project" value="UniProtKB-KW"/>
</dbReference>
<dbReference type="CDD" id="cd02440">
    <property type="entry name" value="AdoMet_MTases"/>
    <property type="match status" value="1"/>
</dbReference>
<sequence>MESRDLSSLYKIRFAEEELPRKNAIWKVICNDFIQQFIKPSDTVVDVACGYGEFLNNIAAKRKIAVDLNPDAKMFLGSDIEFHQCMATDIGSVIKEDADIVFTSNFLEHLPNKNILDKFLDQVLLALKPGGKYIILGPNLRYLPGEYWDFYDHHLGLTHLSLSEALKLRGFNVDVCIDRFLPYTTQGALPSHPWLVKMYLKAPAAWKILGKQFFIVAHKPL</sequence>
<gene>
    <name evidence="2" type="ORF">EAH78_09090</name>
</gene>
<evidence type="ECO:0000313" key="2">
    <source>
        <dbReference type="EMBL" id="TPG78818.1"/>
    </source>
</evidence>